<dbReference type="Proteomes" id="UP000013783">
    <property type="component" value="Unassembled WGS sequence"/>
</dbReference>
<evidence type="ECO:0000313" key="6">
    <source>
        <dbReference type="Proteomes" id="UP000013783"/>
    </source>
</evidence>
<dbReference type="EMBL" id="ASWA01000004">
    <property type="protein sequence ID" value="EOT64029.1"/>
    <property type="molecule type" value="Genomic_DNA"/>
</dbReference>
<feature type="transmembrane region" description="Helical" evidence="2">
    <location>
        <begin position="152"/>
        <end position="170"/>
    </location>
</feature>
<keyword evidence="2" id="KW-1133">Transmembrane helix</keyword>
<dbReference type="InterPro" id="IPR001387">
    <property type="entry name" value="Cro/C1-type_HTH"/>
</dbReference>
<name>R2NZT2_9ENTE</name>
<dbReference type="Pfam" id="PF01381">
    <property type="entry name" value="HTH_3"/>
    <property type="match status" value="1"/>
</dbReference>
<gene>
    <name evidence="5" type="ORF">I585_03226</name>
    <name evidence="4" type="ORF">UAI_02194</name>
</gene>
<reference evidence="5 7" key="2">
    <citation type="submission" date="2013-03" db="EMBL/GenBank/DDBJ databases">
        <title>The Genome Sequence of Enterococcus malodoratus ATCC_43197 (PacBio/Illumina hybrid assembly).</title>
        <authorList>
            <consortium name="The Broad Institute Genomics Platform"/>
            <consortium name="The Broad Institute Genome Sequencing Center for Infectious Disease"/>
            <person name="Earl A."/>
            <person name="Russ C."/>
            <person name="Gilmore M."/>
            <person name="Surin D."/>
            <person name="Walker B."/>
            <person name="Young S."/>
            <person name="Zeng Q."/>
            <person name="Gargeya S."/>
            <person name="Fitzgerald M."/>
            <person name="Haas B."/>
            <person name="Abouelleil A."/>
            <person name="Allen A.W."/>
            <person name="Alvarado L."/>
            <person name="Arachchi H.M."/>
            <person name="Berlin A.M."/>
            <person name="Chapman S.B."/>
            <person name="Gainer-Dewar J."/>
            <person name="Goldberg J."/>
            <person name="Griggs A."/>
            <person name="Gujja S."/>
            <person name="Hansen M."/>
            <person name="Howarth C."/>
            <person name="Imamovic A."/>
            <person name="Ireland A."/>
            <person name="Larimer J."/>
            <person name="McCowan C."/>
            <person name="Murphy C."/>
            <person name="Pearson M."/>
            <person name="Poon T.W."/>
            <person name="Priest M."/>
            <person name="Roberts A."/>
            <person name="Saif S."/>
            <person name="Shea T."/>
            <person name="Sisk P."/>
            <person name="Sykes S."/>
            <person name="Wortman J."/>
            <person name="Nusbaum C."/>
            <person name="Birren B."/>
        </authorList>
    </citation>
    <scope>NUCLEOTIDE SEQUENCE [LARGE SCALE GENOMIC DNA]</scope>
    <source>
        <strain evidence="5 7">ATCC 43197</strain>
    </source>
</reference>
<dbReference type="OrthoDB" id="9805856at2"/>
<feature type="transmembrane region" description="Helical" evidence="2">
    <location>
        <begin position="83"/>
        <end position="104"/>
    </location>
</feature>
<evidence type="ECO:0000313" key="7">
    <source>
        <dbReference type="Proteomes" id="UP000014148"/>
    </source>
</evidence>
<evidence type="ECO:0000313" key="4">
    <source>
        <dbReference type="EMBL" id="EOH77557.1"/>
    </source>
</evidence>
<protein>
    <recommendedName>
        <fullName evidence="3">HTH cro/C1-type domain-containing protein</fullName>
    </recommendedName>
</protein>
<organism evidence="4 6">
    <name type="scientific">Enterococcus malodoratus ATCC 43197</name>
    <dbReference type="NCBI Taxonomy" id="1158601"/>
    <lineage>
        <taxon>Bacteria</taxon>
        <taxon>Bacillati</taxon>
        <taxon>Bacillota</taxon>
        <taxon>Bacilli</taxon>
        <taxon>Lactobacillales</taxon>
        <taxon>Enterococcaceae</taxon>
        <taxon>Enterococcus</taxon>
    </lineage>
</organism>
<dbReference type="CDD" id="cd00093">
    <property type="entry name" value="HTH_XRE"/>
    <property type="match status" value="1"/>
</dbReference>
<accession>R2NZT2</accession>
<feature type="transmembrane region" description="Helical" evidence="2">
    <location>
        <begin position="110"/>
        <end position="131"/>
    </location>
</feature>
<dbReference type="eggNOG" id="COG1476">
    <property type="taxonomic scope" value="Bacteria"/>
</dbReference>
<keyword evidence="2" id="KW-0472">Membrane</keyword>
<dbReference type="AlphaFoldDB" id="R2NZT2"/>
<dbReference type="PANTHER" id="PTHR46558">
    <property type="entry name" value="TRACRIPTIONAL REGULATORY PROTEIN-RELATED-RELATED"/>
    <property type="match status" value="1"/>
</dbReference>
<dbReference type="SMART" id="SM00530">
    <property type="entry name" value="HTH_XRE"/>
    <property type="match status" value="1"/>
</dbReference>
<keyword evidence="7" id="KW-1185">Reference proteome</keyword>
<dbReference type="SUPFAM" id="SSF47413">
    <property type="entry name" value="lambda repressor-like DNA-binding domains"/>
    <property type="match status" value="1"/>
</dbReference>
<dbReference type="EMBL" id="AJAK01000015">
    <property type="protein sequence ID" value="EOH77557.1"/>
    <property type="molecule type" value="Genomic_DNA"/>
</dbReference>
<evidence type="ECO:0000256" key="2">
    <source>
        <dbReference type="SAM" id="Phobius"/>
    </source>
</evidence>
<dbReference type="Proteomes" id="UP000014148">
    <property type="component" value="Unassembled WGS sequence"/>
</dbReference>
<dbReference type="Gene3D" id="1.10.260.40">
    <property type="entry name" value="lambda repressor-like DNA-binding domains"/>
    <property type="match status" value="1"/>
</dbReference>
<evidence type="ECO:0000313" key="5">
    <source>
        <dbReference type="EMBL" id="EOT64029.1"/>
    </source>
</evidence>
<keyword evidence="1" id="KW-0238">DNA-binding</keyword>
<dbReference type="PATRIC" id="fig|1158601.3.peg.2168"/>
<dbReference type="PROSITE" id="PS50943">
    <property type="entry name" value="HTH_CROC1"/>
    <property type="match status" value="1"/>
</dbReference>
<dbReference type="GO" id="GO:0003677">
    <property type="term" value="F:DNA binding"/>
    <property type="evidence" value="ECO:0007669"/>
    <property type="project" value="UniProtKB-KW"/>
</dbReference>
<feature type="domain" description="HTH cro/C1-type" evidence="3">
    <location>
        <begin position="7"/>
        <end position="61"/>
    </location>
</feature>
<dbReference type="STRING" id="71451.RV07_GL004123"/>
<comment type="caution">
    <text evidence="4">The sequence shown here is derived from an EMBL/GenBank/DDBJ whole genome shotgun (WGS) entry which is preliminary data.</text>
</comment>
<dbReference type="RefSeq" id="WP_010741027.1">
    <property type="nucleotide sequence ID" value="NZ_KB946250.1"/>
</dbReference>
<dbReference type="InterPro" id="IPR010982">
    <property type="entry name" value="Lambda_DNA-bd_dom_sf"/>
</dbReference>
<reference evidence="4 6" key="1">
    <citation type="submission" date="2013-02" db="EMBL/GenBank/DDBJ databases">
        <title>The Genome Sequence of Enterococcus malodoratus ATCC_43197.</title>
        <authorList>
            <consortium name="The Broad Institute Genome Sequencing Platform"/>
            <consortium name="The Broad Institute Genome Sequencing Center for Infectious Disease"/>
            <person name="Earl A.M."/>
            <person name="Gilmore M.S."/>
            <person name="Lebreton F."/>
            <person name="Walker B."/>
            <person name="Young S.K."/>
            <person name="Zeng Q."/>
            <person name="Gargeya S."/>
            <person name="Fitzgerald M."/>
            <person name="Haas B."/>
            <person name="Abouelleil A."/>
            <person name="Alvarado L."/>
            <person name="Arachchi H.M."/>
            <person name="Berlin A.M."/>
            <person name="Chapman S.B."/>
            <person name="Dewar J."/>
            <person name="Goldberg J."/>
            <person name="Griggs A."/>
            <person name="Gujja S."/>
            <person name="Hansen M."/>
            <person name="Howarth C."/>
            <person name="Imamovic A."/>
            <person name="Larimer J."/>
            <person name="McCowan C."/>
            <person name="Murphy C."/>
            <person name="Neiman D."/>
            <person name="Pearson M."/>
            <person name="Priest M."/>
            <person name="Roberts A."/>
            <person name="Saif S."/>
            <person name="Shea T."/>
            <person name="Sisk P."/>
            <person name="Sykes S."/>
            <person name="Wortman J."/>
            <person name="Nusbaum C."/>
            <person name="Birren B."/>
        </authorList>
    </citation>
    <scope>NUCLEOTIDE SEQUENCE [LARGE SCALE GENOMIC DNA]</scope>
    <source>
        <strain evidence="4 6">ATCC 43197</strain>
    </source>
</reference>
<dbReference type="PANTHER" id="PTHR46558:SF15">
    <property type="entry name" value="HELIX-TURN-HELIX DOMAIN PROTEIN"/>
    <property type="match status" value="1"/>
</dbReference>
<evidence type="ECO:0000259" key="3">
    <source>
        <dbReference type="PROSITE" id="PS50943"/>
    </source>
</evidence>
<keyword evidence="2" id="KW-0812">Transmembrane</keyword>
<sequence length="171" mass="19774">MEIGQRIKIERQTAEWTQEQLADRIFVSKRTISNWETGKTVPDIESVLRLAKIFKLSLDDLLVEDSAIVKEIKRKEELTNLSIIYYVGLVLTGLILMGMMYFSSALGKEGSLYLITAALLTNFITMCMFKLNIDRLRNKEQKFQREMRQMKIVGTAMVVFVCIVLIVLHFM</sequence>
<proteinExistence type="predicted"/>
<evidence type="ECO:0000256" key="1">
    <source>
        <dbReference type="ARBA" id="ARBA00023125"/>
    </source>
</evidence>